<dbReference type="EMBL" id="RDQH01000330">
    <property type="protein sequence ID" value="RXI01586.1"/>
    <property type="molecule type" value="Genomic_DNA"/>
</dbReference>
<evidence type="ECO:0000313" key="3">
    <source>
        <dbReference type="Proteomes" id="UP000290289"/>
    </source>
</evidence>
<feature type="transmembrane region" description="Helical" evidence="1">
    <location>
        <begin position="66"/>
        <end position="90"/>
    </location>
</feature>
<organism evidence="2 3">
    <name type="scientific">Malus domestica</name>
    <name type="common">Apple</name>
    <name type="synonym">Pyrus malus</name>
    <dbReference type="NCBI Taxonomy" id="3750"/>
    <lineage>
        <taxon>Eukaryota</taxon>
        <taxon>Viridiplantae</taxon>
        <taxon>Streptophyta</taxon>
        <taxon>Embryophyta</taxon>
        <taxon>Tracheophyta</taxon>
        <taxon>Spermatophyta</taxon>
        <taxon>Magnoliopsida</taxon>
        <taxon>eudicotyledons</taxon>
        <taxon>Gunneridae</taxon>
        <taxon>Pentapetalae</taxon>
        <taxon>rosids</taxon>
        <taxon>fabids</taxon>
        <taxon>Rosales</taxon>
        <taxon>Rosaceae</taxon>
        <taxon>Amygdaloideae</taxon>
        <taxon>Maleae</taxon>
        <taxon>Malus</taxon>
    </lineage>
</organism>
<sequence>NGGLHNRSLKSENFGFLHPISTSQSGISAVSNSGLLLSFDSLLFMNSRTSEASVFSCKSGNKNNLFFVWILFCLLPKFLGTPFAIVNLAIDRCPSRALAVETFG</sequence>
<dbReference type="Proteomes" id="UP000290289">
    <property type="component" value="Chromosome 4"/>
</dbReference>
<keyword evidence="3" id="KW-1185">Reference proteome</keyword>
<reference evidence="2 3" key="1">
    <citation type="submission" date="2018-10" db="EMBL/GenBank/DDBJ databases">
        <title>A high-quality apple genome assembly.</title>
        <authorList>
            <person name="Hu J."/>
        </authorList>
    </citation>
    <scope>NUCLEOTIDE SEQUENCE [LARGE SCALE GENOMIC DNA]</scope>
    <source>
        <strain evidence="3">cv. HFTH1</strain>
        <tissue evidence="2">Young leaf</tissue>
    </source>
</reference>
<evidence type="ECO:0000256" key="1">
    <source>
        <dbReference type="SAM" id="Phobius"/>
    </source>
</evidence>
<protein>
    <submittedName>
        <fullName evidence="2">Uncharacterized protein</fullName>
    </submittedName>
</protein>
<keyword evidence="1" id="KW-0812">Transmembrane</keyword>
<accession>A0A498K2A5</accession>
<comment type="caution">
    <text evidence="2">The sequence shown here is derived from an EMBL/GenBank/DDBJ whole genome shotgun (WGS) entry which is preliminary data.</text>
</comment>
<name>A0A498K2A5_MALDO</name>
<gene>
    <name evidence="2" type="ORF">DVH24_014935</name>
</gene>
<feature type="non-terminal residue" evidence="2">
    <location>
        <position position="1"/>
    </location>
</feature>
<dbReference type="AlphaFoldDB" id="A0A498K2A5"/>
<evidence type="ECO:0000313" key="2">
    <source>
        <dbReference type="EMBL" id="RXI01586.1"/>
    </source>
</evidence>
<keyword evidence="1" id="KW-1133">Transmembrane helix</keyword>
<proteinExistence type="predicted"/>
<keyword evidence="1" id="KW-0472">Membrane</keyword>